<dbReference type="InterPro" id="IPR025857">
    <property type="entry name" value="MacB_PCD"/>
</dbReference>
<evidence type="ECO:0000256" key="4">
    <source>
        <dbReference type="ARBA" id="ARBA00022692"/>
    </source>
</evidence>
<evidence type="ECO:0000256" key="7">
    <source>
        <dbReference type="ARBA" id="ARBA00038076"/>
    </source>
</evidence>
<keyword evidence="3" id="KW-1003">Cell membrane</keyword>
<keyword evidence="12" id="KW-1185">Reference proteome</keyword>
<feature type="transmembrane region" description="Helical" evidence="8">
    <location>
        <begin position="346"/>
        <end position="366"/>
    </location>
</feature>
<dbReference type="PANTHER" id="PTHR43738:SF1">
    <property type="entry name" value="HEMIN TRANSPORT SYSTEM PERMEASE PROTEIN HRTB-RELATED"/>
    <property type="match status" value="1"/>
</dbReference>
<evidence type="ECO:0000256" key="8">
    <source>
        <dbReference type="SAM" id="Phobius"/>
    </source>
</evidence>
<dbReference type="InterPro" id="IPR003838">
    <property type="entry name" value="ABC3_permease_C"/>
</dbReference>
<evidence type="ECO:0000256" key="3">
    <source>
        <dbReference type="ARBA" id="ARBA00022475"/>
    </source>
</evidence>
<protein>
    <submittedName>
        <fullName evidence="11">ABC transporter permease</fullName>
    </submittedName>
</protein>
<comment type="subcellular location">
    <subcellularLocation>
        <location evidence="1">Cell membrane</location>
        <topology evidence="1">Multi-pass membrane protein</topology>
    </subcellularLocation>
</comment>
<gene>
    <name evidence="11" type="ORF">K1X13_11780</name>
</gene>
<keyword evidence="2" id="KW-0813">Transport</keyword>
<accession>A0ABS7RKF6</accession>
<dbReference type="EMBL" id="JAIEZQ010000002">
    <property type="protein sequence ID" value="MBY9075501.1"/>
    <property type="molecule type" value="Genomic_DNA"/>
</dbReference>
<dbReference type="PANTHER" id="PTHR43738">
    <property type="entry name" value="ABC TRANSPORTER, MEMBRANE PROTEIN"/>
    <property type="match status" value="1"/>
</dbReference>
<dbReference type="InterPro" id="IPR051125">
    <property type="entry name" value="ABC-4/HrtB_transporter"/>
</dbReference>
<dbReference type="Proteomes" id="UP000754710">
    <property type="component" value="Unassembled WGS sequence"/>
</dbReference>
<evidence type="ECO:0000256" key="2">
    <source>
        <dbReference type="ARBA" id="ARBA00022448"/>
    </source>
</evidence>
<keyword evidence="6 8" id="KW-0472">Membrane</keyword>
<evidence type="ECO:0000259" key="9">
    <source>
        <dbReference type="Pfam" id="PF02687"/>
    </source>
</evidence>
<reference evidence="11 12" key="1">
    <citation type="submission" date="2021-08" db="EMBL/GenBank/DDBJ databases">
        <title>Nocardioides bacterium WL0053 sp. nov., isolated from the sediment.</title>
        <authorList>
            <person name="Wang L."/>
            <person name="Zhang D."/>
            <person name="Zhang A."/>
        </authorList>
    </citation>
    <scope>NUCLEOTIDE SEQUENCE [LARGE SCALE GENOMIC DNA]</scope>
    <source>
        <strain evidence="11 12">WL0053</strain>
    </source>
</reference>
<dbReference type="Pfam" id="PF02687">
    <property type="entry name" value="FtsX"/>
    <property type="match status" value="1"/>
</dbReference>
<name>A0ABS7RKF6_9ACTN</name>
<evidence type="ECO:0000313" key="11">
    <source>
        <dbReference type="EMBL" id="MBY9075501.1"/>
    </source>
</evidence>
<feature type="domain" description="ABC3 transporter permease C-terminal" evidence="9">
    <location>
        <begin position="260"/>
        <end position="372"/>
    </location>
</feature>
<sequence length="382" mass="39910">MITRAGAARPGRARRGVPVGRRFLFAERRRAALTVLGVASALLLVLVLRGIFAGAIDQVTSYIRTSPATVFVSQEGVKTMHMSASALPPDTVERVRSVPGVTWASPIGFASGSVSGPQGRQLSYLIGYDTRTGRGGPARLEVGRAPGTGEAVLDEQAADGLGVHLGDTLTVLGTRLSLVGLSSGGSSITNTTVFVARTEFTNIRGDTDSYLLVGTEPTAAANVADRISAALPGVTTQTREEFATSEARIVTDMSADLLRLMSTIGLLIALAVIALGLMTATLNRIREYAVLKALGATTIRLAGSITVQVLWTVALASLLATTFAQLLSWTLPLLAPAVSITITSTALYQTTLGALAVGLLAALWPLRRIATLDAATAFRETR</sequence>
<comment type="similarity">
    <text evidence="7">Belongs to the ABC-4 integral membrane protein family.</text>
</comment>
<evidence type="ECO:0000259" key="10">
    <source>
        <dbReference type="Pfam" id="PF12704"/>
    </source>
</evidence>
<evidence type="ECO:0000256" key="6">
    <source>
        <dbReference type="ARBA" id="ARBA00023136"/>
    </source>
</evidence>
<organism evidence="11 12">
    <name type="scientific">Nocardioides jiangsuensis</name>
    <dbReference type="NCBI Taxonomy" id="2866161"/>
    <lineage>
        <taxon>Bacteria</taxon>
        <taxon>Bacillati</taxon>
        <taxon>Actinomycetota</taxon>
        <taxon>Actinomycetes</taxon>
        <taxon>Propionibacteriales</taxon>
        <taxon>Nocardioidaceae</taxon>
        <taxon>Nocardioides</taxon>
    </lineage>
</organism>
<feature type="transmembrane region" description="Helical" evidence="8">
    <location>
        <begin position="257"/>
        <end position="280"/>
    </location>
</feature>
<keyword evidence="4 8" id="KW-0812">Transmembrane</keyword>
<evidence type="ECO:0000256" key="1">
    <source>
        <dbReference type="ARBA" id="ARBA00004651"/>
    </source>
</evidence>
<keyword evidence="5 8" id="KW-1133">Transmembrane helix</keyword>
<evidence type="ECO:0000256" key="5">
    <source>
        <dbReference type="ARBA" id="ARBA00022989"/>
    </source>
</evidence>
<proteinExistence type="inferred from homology"/>
<feature type="transmembrane region" description="Helical" evidence="8">
    <location>
        <begin position="301"/>
        <end position="326"/>
    </location>
</feature>
<evidence type="ECO:0000313" key="12">
    <source>
        <dbReference type="Proteomes" id="UP000754710"/>
    </source>
</evidence>
<comment type="caution">
    <text evidence="11">The sequence shown here is derived from an EMBL/GenBank/DDBJ whole genome shotgun (WGS) entry which is preliminary data.</text>
</comment>
<dbReference type="Pfam" id="PF12704">
    <property type="entry name" value="MacB_PCD"/>
    <property type="match status" value="1"/>
</dbReference>
<feature type="domain" description="MacB-like periplasmic core" evidence="10">
    <location>
        <begin position="32"/>
        <end position="229"/>
    </location>
</feature>